<dbReference type="GeneID" id="112042700"/>
<organism evidence="4 5">
    <name type="scientific">Lingula anatina</name>
    <name type="common">Brachiopod</name>
    <name type="synonym">Lingula unguis</name>
    <dbReference type="NCBI Taxonomy" id="7574"/>
    <lineage>
        <taxon>Eukaryota</taxon>
        <taxon>Metazoa</taxon>
        <taxon>Spiralia</taxon>
        <taxon>Lophotrochozoa</taxon>
        <taxon>Brachiopoda</taxon>
        <taxon>Linguliformea</taxon>
        <taxon>Lingulata</taxon>
        <taxon>Lingulida</taxon>
        <taxon>Linguloidea</taxon>
        <taxon>Lingulidae</taxon>
        <taxon>Lingula</taxon>
    </lineage>
</organism>
<sequence length="137" mass="14839">MGYTVLHIAAEDGDIDRLQHLLTAGQCDINDRGMCEMTPLHSAAGNGHTQCVQLLLQHGVDTSIQDRGGMTPLHRAAHCGHTQCVQLLFQHGADTSIQDRGGMTPLHRAAHCGHTQCVQLLFQHGADTSIQDRVSVE</sequence>
<dbReference type="PROSITE" id="PS50297">
    <property type="entry name" value="ANK_REP_REGION"/>
    <property type="match status" value="4"/>
</dbReference>
<dbReference type="SMART" id="SM00248">
    <property type="entry name" value="ANK"/>
    <property type="match status" value="4"/>
</dbReference>
<dbReference type="AlphaFoldDB" id="A0A2R2MT92"/>
<protein>
    <submittedName>
        <fullName evidence="5">Ankyrin repeat domain-containing protein 39-like</fullName>
    </submittedName>
</protein>
<feature type="repeat" description="ANK" evidence="3">
    <location>
        <begin position="1"/>
        <end position="25"/>
    </location>
</feature>
<dbReference type="Gene3D" id="1.25.40.20">
    <property type="entry name" value="Ankyrin repeat-containing domain"/>
    <property type="match status" value="2"/>
</dbReference>
<dbReference type="Proteomes" id="UP000085678">
    <property type="component" value="Unplaced"/>
</dbReference>
<name>A0A2R2MT92_LINAN</name>
<feature type="repeat" description="ANK" evidence="3">
    <location>
        <begin position="101"/>
        <end position="133"/>
    </location>
</feature>
<keyword evidence="4" id="KW-1185">Reference proteome</keyword>
<proteinExistence type="predicted"/>
<dbReference type="Pfam" id="PF00023">
    <property type="entry name" value="Ank"/>
    <property type="match status" value="1"/>
</dbReference>
<dbReference type="InterPro" id="IPR036770">
    <property type="entry name" value="Ankyrin_rpt-contain_sf"/>
</dbReference>
<evidence type="ECO:0000313" key="4">
    <source>
        <dbReference type="Proteomes" id="UP000085678"/>
    </source>
</evidence>
<accession>A0A2R2MT92</accession>
<evidence type="ECO:0000256" key="1">
    <source>
        <dbReference type="ARBA" id="ARBA00022737"/>
    </source>
</evidence>
<dbReference type="PROSITE" id="PS50088">
    <property type="entry name" value="ANK_REPEAT"/>
    <property type="match status" value="4"/>
</dbReference>
<dbReference type="KEGG" id="lak:112042700"/>
<gene>
    <name evidence="5" type="primary">LOC112042700</name>
</gene>
<dbReference type="InParanoid" id="A0A2R2MT92"/>
<dbReference type="PANTHER" id="PTHR24203:SF45">
    <property type="entry name" value="ANKYRIN REPEAT DOMAIN 6"/>
    <property type="match status" value="1"/>
</dbReference>
<dbReference type="Pfam" id="PF12796">
    <property type="entry name" value="Ank_2"/>
    <property type="match status" value="1"/>
</dbReference>
<feature type="repeat" description="ANK" evidence="3">
    <location>
        <begin position="68"/>
        <end position="100"/>
    </location>
</feature>
<reference evidence="5" key="1">
    <citation type="submission" date="2025-08" db="UniProtKB">
        <authorList>
            <consortium name="RefSeq"/>
        </authorList>
    </citation>
    <scope>IDENTIFICATION</scope>
    <source>
        <tissue evidence="5">Gonads</tissue>
    </source>
</reference>
<evidence type="ECO:0000313" key="5">
    <source>
        <dbReference type="RefSeq" id="XP_023933464.1"/>
    </source>
</evidence>
<evidence type="ECO:0000256" key="2">
    <source>
        <dbReference type="ARBA" id="ARBA00023043"/>
    </source>
</evidence>
<dbReference type="PRINTS" id="PR01415">
    <property type="entry name" value="ANKYRIN"/>
</dbReference>
<feature type="repeat" description="ANK" evidence="3">
    <location>
        <begin position="35"/>
        <end position="67"/>
    </location>
</feature>
<dbReference type="STRING" id="7574.A0A2R2MT92"/>
<dbReference type="PANTHER" id="PTHR24203">
    <property type="entry name" value="ANKYRIN REPEAT FAMILY PROTEIN"/>
    <property type="match status" value="1"/>
</dbReference>
<evidence type="ECO:0000256" key="3">
    <source>
        <dbReference type="PROSITE-ProRule" id="PRU00023"/>
    </source>
</evidence>
<dbReference type="SUPFAM" id="SSF48403">
    <property type="entry name" value="Ankyrin repeat"/>
    <property type="match status" value="1"/>
</dbReference>
<keyword evidence="1" id="KW-0677">Repeat</keyword>
<keyword evidence="2 3" id="KW-0040">ANK repeat</keyword>
<dbReference type="RefSeq" id="XP_023933464.1">
    <property type="nucleotide sequence ID" value="XM_024077696.1"/>
</dbReference>
<dbReference type="OrthoDB" id="194358at2759"/>
<dbReference type="InterPro" id="IPR002110">
    <property type="entry name" value="Ankyrin_rpt"/>
</dbReference>